<accession>D2QUF8</accession>
<protein>
    <submittedName>
        <fullName evidence="1">Uncharacterized protein</fullName>
    </submittedName>
</protein>
<evidence type="ECO:0000313" key="2">
    <source>
        <dbReference type="Proteomes" id="UP000002028"/>
    </source>
</evidence>
<dbReference type="EMBL" id="CP001769">
    <property type="protein sequence ID" value="ADB42440.1"/>
    <property type="molecule type" value="Genomic_DNA"/>
</dbReference>
<proteinExistence type="predicted"/>
<gene>
    <name evidence="1" type="ordered locus">Slin_6483</name>
</gene>
<keyword evidence="2" id="KW-1185">Reference proteome</keyword>
<dbReference type="KEGG" id="sli:Slin_6483"/>
<sequence>MQSITWEQESDPKKVKITFFSLGQSYYISQTEIINQLASSANKQVRVHKDAQVFETDFLGIKDVIQKPGGPRNKGNNTISTTTGEVCAIEQKGQWLGPDGWQEKRQFIKLRPINSIAPPPPPEYKVCKNILKEDLFLDGQVIKAGQVCDTLNFIGAPVCRVCKSEPTIKFEPVAI</sequence>
<dbReference type="RefSeq" id="WP_012930922.1">
    <property type="nucleotide sequence ID" value="NC_013730.1"/>
</dbReference>
<reference evidence="1 2" key="1">
    <citation type="journal article" date="2010" name="Stand. Genomic Sci.">
        <title>Complete genome sequence of Spirosoma linguale type strain (1).</title>
        <authorList>
            <person name="Lail K."/>
            <person name="Sikorski J."/>
            <person name="Saunders E."/>
            <person name="Lapidus A."/>
            <person name="Glavina Del Rio T."/>
            <person name="Copeland A."/>
            <person name="Tice H."/>
            <person name="Cheng J.-F."/>
            <person name="Lucas S."/>
            <person name="Nolan M."/>
            <person name="Bruce D."/>
            <person name="Goodwin L."/>
            <person name="Pitluck S."/>
            <person name="Ivanova N."/>
            <person name="Mavromatis K."/>
            <person name="Ovchinnikova G."/>
            <person name="Pati A."/>
            <person name="Chen A."/>
            <person name="Palaniappan K."/>
            <person name="Land M."/>
            <person name="Hauser L."/>
            <person name="Chang Y.-J."/>
            <person name="Jeffries C.D."/>
            <person name="Chain P."/>
            <person name="Brettin T."/>
            <person name="Detter J.C."/>
            <person name="Schuetze A."/>
            <person name="Rohde M."/>
            <person name="Tindall B.J."/>
            <person name="Goeker M."/>
            <person name="Bristow J."/>
            <person name="Eisen J.A."/>
            <person name="Markowitz V."/>
            <person name="Hugenholtz P."/>
            <person name="Kyrpides N.C."/>
            <person name="Klenk H.-P."/>
            <person name="Chen F."/>
        </authorList>
    </citation>
    <scope>NUCLEOTIDE SEQUENCE [LARGE SCALE GENOMIC DNA]</scope>
    <source>
        <strain evidence="2">ATCC 33905 / DSM 74 / LMG 10896 / Claus 1</strain>
    </source>
</reference>
<evidence type="ECO:0000313" key="1">
    <source>
        <dbReference type="EMBL" id="ADB42440.1"/>
    </source>
</evidence>
<name>D2QUF8_SPILD</name>
<dbReference type="STRING" id="504472.Slin_6483"/>
<dbReference type="AlphaFoldDB" id="D2QUF8"/>
<organism evidence="1 2">
    <name type="scientific">Spirosoma linguale (strain ATCC 33905 / DSM 74 / LMG 10896 / Claus 1)</name>
    <dbReference type="NCBI Taxonomy" id="504472"/>
    <lineage>
        <taxon>Bacteria</taxon>
        <taxon>Pseudomonadati</taxon>
        <taxon>Bacteroidota</taxon>
        <taxon>Cytophagia</taxon>
        <taxon>Cytophagales</taxon>
        <taxon>Cytophagaceae</taxon>
        <taxon>Spirosoma</taxon>
    </lineage>
</organism>
<dbReference type="HOGENOM" id="CLU_1531604_0_0_10"/>
<dbReference type="Proteomes" id="UP000002028">
    <property type="component" value="Chromosome"/>
</dbReference>